<gene>
    <name evidence="2" type="ORF">ACFPWU_02895</name>
</gene>
<accession>A0ABW1QVV3</accession>
<feature type="transmembrane region" description="Helical" evidence="1">
    <location>
        <begin position="118"/>
        <end position="134"/>
    </location>
</feature>
<keyword evidence="1" id="KW-1133">Transmembrane helix</keyword>
<organism evidence="2 3">
    <name type="scientific">Nocardioides yefusunii</name>
    <dbReference type="NCBI Taxonomy" id="2500546"/>
    <lineage>
        <taxon>Bacteria</taxon>
        <taxon>Bacillati</taxon>
        <taxon>Actinomycetota</taxon>
        <taxon>Actinomycetes</taxon>
        <taxon>Propionibacteriales</taxon>
        <taxon>Nocardioidaceae</taxon>
        <taxon>Nocardioides</taxon>
    </lineage>
</organism>
<keyword evidence="1" id="KW-0812">Transmembrane</keyword>
<dbReference type="RefSeq" id="WP_239022212.1">
    <property type="nucleotide sequence ID" value="NZ_CP034929.1"/>
</dbReference>
<keyword evidence="3" id="KW-1185">Reference proteome</keyword>
<sequence length="145" mass="15950">MAVQSMPQRPALPARRRALGQILIAAYAVFAVSSGARSLSQIVTKFDVAPFAYSLSLVAAIVYLVATIAFRMPGRRWFRVAVVACAFEMVGVLGVGLWTYLDPDLFADATVWSHFGQGYGYVPLVLPFVGMWWLKHVEPETRPAS</sequence>
<evidence type="ECO:0000256" key="1">
    <source>
        <dbReference type="SAM" id="Phobius"/>
    </source>
</evidence>
<proteinExistence type="predicted"/>
<reference evidence="3" key="1">
    <citation type="journal article" date="2019" name="Int. J. Syst. Evol. Microbiol.">
        <title>The Global Catalogue of Microorganisms (GCM) 10K type strain sequencing project: providing services to taxonomists for standard genome sequencing and annotation.</title>
        <authorList>
            <consortium name="The Broad Institute Genomics Platform"/>
            <consortium name="The Broad Institute Genome Sequencing Center for Infectious Disease"/>
            <person name="Wu L."/>
            <person name="Ma J."/>
        </authorList>
    </citation>
    <scope>NUCLEOTIDE SEQUENCE [LARGE SCALE GENOMIC DNA]</scope>
    <source>
        <strain evidence="3">DFY28</strain>
    </source>
</reference>
<evidence type="ECO:0008006" key="4">
    <source>
        <dbReference type="Google" id="ProtNLM"/>
    </source>
</evidence>
<name>A0ABW1QVV3_9ACTN</name>
<feature type="transmembrane region" description="Helical" evidence="1">
    <location>
        <begin position="51"/>
        <end position="70"/>
    </location>
</feature>
<protein>
    <recommendedName>
        <fullName evidence="4">DUF2809 domain-containing protein</fullName>
    </recommendedName>
</protein>
<keyword evidence="1" id="KW-0472">Membrane</keyword>
<feature type="transmembrane region" description="Helical" evidence="1">
    <location>
        <begin position="77"/>
        <end position="98"/>
    </location>
</feature>
<evidence type="ECO:0000313" key="2">
    <source>
        <dbReference type="EMBL" id="MFC6152611.1"/>
    </source>
</evidence>
<comment type="caution">
    <text evidence="2">The sequence shown here is derived from an EMBL/GenBank/DDBJ whole genome shotgun (WGS) entry which is preliminary data.</text>
</comment>
<dbReference type="Proteomes" id="UP001596098">
    <property type="component" value="Unassembled WGS sequence"/>
</dbReference>
<dbReference type="EMBL" id="JBHSQI010000002">
    <property type="protein sequence ID" value="MFC6152611.1"/>
    <property type="molecule type" value="Genomic_DNA"/>
</dbReference>
<evidence type="ECO:0000313" key="3">
    <source>
        <dbReference type="Proteomes" id="UP001596098"/>
    </source>
</evidence>